<evidence type="ECO:0000259" key="2">
    <source>
        <dbReference type="Pfam" id="PF08245"/>
    </source>
</evidence>
<evidence type="ECO:0000313" key="5">
    <source>
        <dbReference type="Proteomes" id="UP000318661"/>
    </source>
</evidence>
<proteinExistence type="inferred from homology"/>
<name>A0A537LHR4_9BACT</name>
<keyword evidence="1" id="KW-0862">Zinc</keyword>
<feature type="domain" description="Mur ligase central" evidence="2">
    <location>
        <begin position="59"/>
        <end position="296"/>
    </location>
</feature>
<keyword evidence="1" id="KW-0067">ATP-binding</keyword>
<comment type="catalytic activity">
    <reaction evidence="1">
        <text>beta-D-GlcNAc-(1-&gt;4)-Mur2Ac(oyl-L-Ala-gamma-D-O-P-Glu-L-Lys-D-Ala-D-Ala)-di-trans,octa-cis-undecaprenyl diphosphate + NH4(+) = beta-D-GlcNAc-(1-&gt;4)-Mur2Ac(oyl-L-Ala-D-isoglutaminyl-L-Lys-D-Ala-D-Ala)-di-trans,octa-cis-undecaprenyl diphosphate + phosphate + H(+)</text>
        <dbReference type="Rhea" id="RHEA:57932"/>
        <dbReference type="ChEBI" id="CHEBI:15378"/>
        <dbReference type="ChEBI" id="CHEBI:28938"/>
        <dbReference type="ChEBI" id="CHEBI:43474"/>
        <dbReference type="ChEBI" id="CHEBI:62233"/>
        <dbReference type="ChEBI" id="CHEBI:143132"/>
    </reaction>
</comment>
<dbReference type="SUPFAM" id="SSF53623">
    <property type="entry name" value="MurD-like peptide ligases, catalytic domain"/>
    <property type="match status" value="1"/>
</dbReference>
<comment type="catalytic activity">
    <reaction evidence="1">
        <text>beta-D-GlcNAc-(1-&gt;4)-Mur2Ac(oyl-L-Ala-gamma-D-Glu-L-Lys-D-Ala-D-Ala)-di-trans,octa-cis-undecaprenyl diphosphate + L-glutamine + ATP + H2O = beta-D-GlcNAc-(1-&gt;4)-Mur2Ac(oyl-L-Ala-D-isoglutaminyl-L-Lys-D-Ala-D-Ala)-di-trans,octa-cis-undecaprenyl diphosphate + L-glutamate + ADP + phosphate + H(+)</text>
        <dbReference type="Rhea" id="RHEA:57928"/>
        <dbReference type="ChEBI" id="CHEBI:15377"/>
        <dbReference type="ChEBI" id="CHEBI:15378"/>
        <dbReference type="ChEBI" id="CHEBI:29985"/>
        <dbReference type="ChEBI" id="CHEBI:30616"/>
        <dbReference type="ChEBI" id="CHEBI:43474"/>
        <dbReference type="ChEBI" id="CHEBI:58359"/>
        <dbReference type="ChEBI" id="CHEBI:60033"/>
        <dbReference type="ChEBI" id="CHEBI:62233"/>
        <dbReference type="ChEBI" id="CHEBI:456216"/>
        <dbReference type="EC" id="6.3.5.13"/>
    </reaction>
</comment>
<keyword evidence="1" id="KW-0961">Cell wall biogenesis/degradation</keyword>
<keyword evidence="1" id="KW-0479">Metal-binding</keyword>
<sequence>MPSTLRLAPAVILGKATAVASRALRLGGGTTMPGRVARAVAPDITRQLAARLPQGCVVVTGTNGKTTTSRLIHHILQLAGLRPVHNRAGANLAAGIVTALVQHTDWRGRARGDIGIFEVDEATLPAVWDPLQPRAVVLTNLFRDQLDRYGEIDIVAGRWRAVLDGRPPGETVVIFNADDPLVSDVGAKFAGTTVPFGIADASCGAGTLEHAADARYCYRCGVAYEYTVVYFGHMGDYRCPQCGTHRPQPLIAAEHVELAGLQGSGFALRTPAGTAQVRTVLPGVYNIHNVLAAAACCLQLGVPLQTVARGVETFAPAFGRAERVRADGREAVLLLTKNPAGFNEVLRTVMRAAGPAAGVLLIAINDLTADGRDISWLWDVDFEMLAGHVRSLVVSGIRADDMALRLKHAGVSSTVMTIDGNLSRAWDAALQAARNGEPVYVLPTYTAMLQLRKILQQRGLVRGFWEE</sequence>
<feature type="active site" evidence="1">
    <location>
        <position position="373"/>
    </location>
</feature>
<feature type="domain" description="Lipid II isoglutaminyl synthase (glutamine-hydrolyzing) subunit MurT C-terminal" evidence="3">
    <location>
        <begin position="335"/>
        <end position="448"/>
    </location>
</feature>
<dbReference type="UniPathway" id="UPA00219"/>
<dbReference type="Proteomes" id="UP000318661">
    <property type="component" value="Unassembled WGS sequence"/>
</dbReference>
<dbReference type="InterPro" id="IPR043703">
    <property type="entry name" value="Lipid_II_synth_MurT"/>
</dbReference>
<dbReference type="Gene3D" id="3.40.1190.10">
    <property type="entry name" value="Mur-like, catalytic domain"/>
    <property type="match status" value="1"/>
</dbReference>
<reference evidence="4 5" key="1">
    <citation type="journal article" date="2019" name="Nat. Microbiol.">
        <title>Mediterranean grassland soil C-N compound turnover is dependent on rainfall and depth, and is mediated by genomically divergent microorganisms.</title>
        <authorList>
            <person name="Diamond S."/>
            <person name="Andeer P.F."/>
            <person name="Li Z."/>
            <person name="Crits-Christoph A."/>
            <person name="Burstein D."/>
            <person name="Anantharaman K."/>
            <person name="Lane K.R."/>
            <person name="Thomas B.C."/>
            <person name="Pan C."/>
            <person name="Northen T.R."/>
            <person name="Banfield J.F."/>
        </authorList>
    </citation>
    <scope>NUCLEOTIDE SEQUENCE [LARGE SCALE GENOMIC DNA]</scope>
    <source>
        <strain evidence="4">NP_2</strain>
    </source>
</reference>
<keyword evidence="1" id="KW-0133">Cell shape</keyword>
<evidence type="ECO:0000256" key="1">
    <source>
        <dbReference type="HAMAP-Rule" id="MF_02214"/>
    </source>
</evidence>
<dbReference type="GO" id="GO:0008360">
    <property type="term" value="P:regulation of cell shape"/>
    <property type="evidence" value="ECO:0007669"/>
    <property type="project" value="UniProtKB-KW"/>
</dbReference>
<dbReference type="InterPro" id="IPR013221">
    <property type="entry name" value="Mur_ligase_cen"/>
</dbReference>
<dbReference type="Pfam" id="PF08353">
    <property type="entry name" value="MurT_C"/>
    <property type="match status" value="1"/>
</dbReference>
<dbReference type="HAMAP" id="MF_02214">
    <property type="entry name" value="Lipid_II_synth_MurT"/>
    <property type="match status" value="1"/>
</dbReference>
<comment type="subunit">
    <text evidence="1">Forms a heterodimer with GatD.</text>
</comment>
<dbReference type="GO" id="GO:0009252">
    <property type="term" value="P:peptidoglycan biosynthetic process"/>
    <property type="evidence" value="ECO:0007669"/>
    <property type="project" value="UniProtKB-UniRule"/>
</dbReference>
<comment type="function">
    <text evidence="1">The lipid II isoglutaminyl synthase complex catalyzes the formation of alpha-D-isoglutamine in the cell wall lipid II stem peptide. The MurT subunit catalyzes the ATP-dependent amidation of D-glutamate residue of lipid II, converting it to an isoglutamine residue.</text>
</comment>
<dbReference type="PANTHER" id="PTHR23135:SF7">
    <property type="entry name" value="LIPID II ISOGLUTAMINYL SYNTHASE (GLUTAMINE-HYDROLYZING) SUBUNIT MURT"/>
    <property type="match status" value="1"/>
</dbReference>
<comment type="pathway">
    <text evidence="1">Cell wall biogenesis; peptidoglycan biosynthesis.</text>
</comment>
<evidence type="ECO:0000313" key="4">
    <source>
        <dbReference type="EMBL" id="TMJ07561.1"/>
    </source>
</evidence>
<keyword evidence="1 4" id="KW-0436">Ligase</keyword>
<dbReference type="Pfam" id="PF08245">
    <property type="entry name" value="Mur_ligase_M"/>
    <property type="match status" value="1"/>
</dbReference>
<feature type="binding site" evidence="1">
    <location>
        <position position="220"/>
    </location>
    <ligand>
        <name>Zn(2+)</name>
        <dbReference type="ChEBI" id="CHEBI:29105"/>
    </ligand>
</feature>
<dbReference type="GO" id="GO:0008270">
    <property type="term" value="F:zinc ion binding"/>
    <property type="evidence" value="ECO:0007669"/>
    <property type="project" value="UniProtKB-UniRule"/>
</dbReference>
<comment type="caution">
    <text evidence="4">The sequence shown here is derived from an EMBL/GenBank/DDBJ whole genome shotgun (WGS) entry which is preliminary data.</text>
</comment>
<evidence type="ECO:0000259" key="3">
    <source>
        <dbReference type="Pfam" id="PF08353"/>
    </source>
</evidence>
<feature type="binding site" evidence="1">
    <location>
        <position position="217"/>
    </location>
    <ligand>
        <name>Zn(2+)</name>
        <dbReference type="ChEBI" id="CHEBI:29105"/>
    </ligand>
</feature>
<keyword evidence="1" id="KW-0573">Peptidoglycan synthesis</keyword>
<dbReference type="GO" id="GO:0005524">
    <property type="term" value="F:ATP binding"/>
    <property type="evidence" value="ECO:0007669"/>
    <property type="project" value="UniProtKB-UniRule"/>
</dbReference>
<dbReference type="EC" id="6.3.5.13" evidence="1"/>
<dbReference type="GO" id="GO:0016881">
    <property type="term" value="F:acid-amino acid ligase activity"/>
    <property type="evidence" value="ECO:0007669"/>
    <property type="project" value="InterPro"/>
</dbReference>
<dbReference type="AlphaFoldDB" id="A0A537LHR4"/>
<dbReference type="InterPro" id="IPR036565">
    <property type="entry name" value="Mur-like_cat_sf"/>
</dbReference>
<gene>
    <name evidence="1" type="primary">murT</name>
    <name evidence="4" type="ORF">E6G99_06340</name>
</gene>
<dbReference type="PANTHER" id="PTHR23135">
    <property type="entry name" value="MUR LIGASE FAMILY MEMBER"/>
    <property type="match status" value="1"/>
</dbReference>
<comment type="similarity">
    <text evidence="1">Belongs to the MurCDEF family. MurT subfamily.</text>
</comment>
<accession>A0A537LHR4</accession>
<dbReference type="GO" id="GO:0140282">
    <property type="term" value="F:carbon-nitrogen ligase activity on lipid II"/>
    <property type="evidence" value="ECO:0007669"/>
    <property type="project" value="UniProtKB-UniRule"/>
</dbReference>
<organism evidence="4 5">
    <name type="scientific">Candidatus Segetimicrobium genomatis</name>
    <dbReference type="NCBI Taxonomy" id="2569760"/>
    <lineage>
        <taxon>Bacteria</taxon>
        <taxon>Bacillati</taxon>
        <taxon>Candidatus Sysuimicrobiota</taxon>
        <taxon>Candidatus Sysuimicrobiia</taxon>
        <taxon>Candidatus Sysuimicrobiales</taxon>
        <taxon>Candidatus Segetimicrobiaceae</taxon>
        <taxon>Candidatus Segetimicrobium</taxon>
    </lineage>
</organism>
<dbReference type="InterPro" id="IPR013564">
    <property type="entry name" value="MurT_C"/>
</dbReference>
<feature type="binding site" evidence="1">
    <location>
        <position position="239"/>
    </location>
    <ligand>
        <name>Zn(2+)</name>
        <dbReference type="ChEBI" id="CHEBI:29105"/>
    </ligand>
</feature>
<keyword evidence="1" id="KW-0547">Nucleotide-binding</keyword>
<comment type="catalytic activity">
    <reaction evidence="1">
        <text>beta-D-GlcNAc-(1-&gt;4)-Mur2Ac(oyl-L-Ala-gamma-D-Glu-L-Lys-D-Ala-D-Ala)-di-trans,octa-cis-undecaprenyl diphosphate + ATP = beta-D-GlcNAc-(1-&gt;4)-Mur2Ac(oyl-L-Ala-gamma-D-O-P-Glu-L-Lys-D-Ala-D-Ala)-di-trans,octa-cis-undecaprenyl diphosphate + ADP</text>
        <dbReference type="Rhea" id="RHEA:59488"/>
        <dbReference type="ChEBI" id="CHEBI:30616"/>
        <dbReference type="ChEBI" id="CHEBI:60033"/>
        <dbReference type="ChEBI" id="CHEBI:143132"/>
        <dbReference type="ChEBI" id="CHEBI:456216"/>
    </reaction>
</comment>
<dbReference type="GO" id="GO:0071555">
    <property type="term" value="P:cell wall organization"/>
    <property type="evidence" value="ECO:0007669"/>
    <property type="project" value="UniProtKB-KW"/>
</dbReference>
<feature type="binding site" evidence="1">
    <location>
        <position position="242"/>
    </location>
    <ligand>
        <name>Zn(2+)</name>
        <dbReference type="ChEBI" id="CHEBI:29105"/>
    </ligand>
</feature>
<protein>
    <recommendedName>
        <fullName evidence="1">Lipid II isoglutaminyl synthase (glutamine-hydrolyzing) subunit MurT</fullName>
        <ecNumber evidence="1">6.3.5.13</ecNumber>
    </recommendedName>
</protein>
<dbReference type="EMBL" id="VBAJ01000167">
    <property type="protein sequence ID" value="TMJ07561.1"/>
    <property type="molecule type" value="Genomic_DNA"/>
</dbReference>